<accession>A0AAV1UUY4</accession>
<gene>
    <name evidence="2" type="ORF">PM001_LOCUS22698</name>
</gene>
<protein>
    <submittedName>
        <fullName evidence="2">Uncharacterized protein</fullName>
    </submittedName>
</protein>
<feature type="transmembrane region" description="Helical" evidence="1">
    <location>
        <begin position="15"/>
        <end position="39"/>
    </location>
</feature>
<evidence type="ECO:0000313" key="2">
    <source>
        <dbReference type="EMBL" id="CAK7937548.1"/>
    </source>
</evidence>
<reference evidence="2" key="1">
    <citation type="submission" date="2024-01" db="EMBL/GenBank/DDBJ databases">
        <authorList>
            <person name="Webb A."/>
        </authorList>
    </citation>
    <scope>NUCLEOTIDE SEQUENCE</scope>
    <source>
        <strain evidence="2">Pm1</strain>
    </source>
</reference>
<keyword evidence="1" id="KW-0472">Membrane</keyword>
<comment type="caution">
    <text evidence="2">The sequence shown here is derived from an EMBL/GenBank/DDBJ whole genome shotgun (WGS) entry which is preliminary data.</text>
</comment>
<dbReference type="Proteomes" id="UP001162060">
    <property type="component" value="Unassembled WGS sequence"/>
</dbReference>
<sequence>MANSLDQSPDKKVKVLGVLGNSLVVSFVACVDLAALPVVKTLLLSDPVFDLLDIVSTKTFRQFAPSWICAKSVLLDNGLEEANVAVILRLFTLCTLSTGFQANPYAGVAMALDMGEEAVDQMGGACHYGGARECED</sequence>
<dbReference type="EMBL" id="CAKLBY020000227">
    <property type="protein sequence ID" value="CAK7937548.1"/>
    <property type="molecule type" value="Genomic_DNA"/>
</dbReference>
<dbReference type="AlphaFoldDB" id="A0AAV1UUY4"/>
<proteinExistence type="predicted"/>
<evidence type="ECO:0000313" key="3">
    <source>
        <dbReference type="Proteomes" id="UP001162060"/>
    </source>
</evidence>
<organism evidence="2 3">
    <name type="scientific">Peronospora matthiolae</name>
    <dbReference type="NCBI Taxonomy" id="2874970"/>
    <lineage>
        <taxon>Eukaryota</taxon>
        <taxon>Sar</taxon>
        <taxon>Stramenopiles</taxon>
        <taxon>Oomycota</taxon>
        <taxon>Peronosporomycetes</taxon>
        <taxon>Peronosporales</taxon>
        <taxon>Peronosporaceae</taxon>
        <taxon>Peronospora</taxon>
    </lineage>
</organism>
<evidence type="ECO:0000256" key="1">
    <source>
        <dbReference type="SAM" id="Phobius"/>
    </source>
</evidence>
<keyword evidence="1" id="KW-1133">Transmembrane helix</keyword>
<name>A0AAV1UUY4_9STRA</name>
<keyword evidence="1" id="KW-0812">Transmembrane</keyword>